<keyword evidence="3" id="KW-1185">Reference proteome</keyword>
<name>A0ABD1PCQ7_9LAMI</name>
<proteinExistence type="predicted"/>
<feature type="region of interest" description="Disordered" evidence="1">
    <location>
        <begin position="123"/>
        <end position="155"/>
    </location>
</feature>
<feature type="region of interest" description="Disordered" evidence="1">
    <location>
        <begin position="61"/>
        <end position="80"/>
    </location>
</feature>
<dbReference type="AlphaFoldDB" id="A0ABD1PCQ7"/>
<evidence type="ECO:0000313" key="2">
    <source>
        <dbReference type="EMBL" id="KAL2461672.1"/>
    </source>
</evidence>
<accession>A0ABD1PCQ7</accession>
<evidence type="ECO:0000313" key="3">
    <source>
        <dbReference type="Proteomes" id="UP001604336"/>
    </source>
</evidence>
<reference evidence="3" key="1">
    <citation type="submission" date="2024-07" db="EMBL/GenBank/DDBJ databases">
        <title>Two chromosome-level genome assemblies of Korean endemic species Abeliophyllum distichum and Forsythia ovata (Oleaceae).</title>
        <authorList>
            <person name="Jang H."/>
        </authorList>
    </citation>
    <scope>NUCLEOTIDE SEQUENCE [LARGE SCALE GENOMIC DNA]</scope>
</reference>
<feature type="compositionally biased region" description="Acidic residues" evidence="1">
    <location>
        <begin position="130"/>
        <end position="155"/>
    </location>
</feature>
<dbReference type="Proteomes" id="UP001604336">
    <property type="component" value="Unassembled WGS sequence"/>
</dbReference>
<sequence length="155" mass="17675">MRSCVISHMSEGLSRRKIEDNEKVLAVYNRKFLMIEDSLVKACKRMVTDLEVVEDEKSKEIHHLKKKNSSLRKSFEASEARVKEREEEIDNLRSALARAQHDASGYQPSIQAVNPQGFDRFLAQRRDLEQAAEQDGADDQADDPIQDEDGASQLD</sequence>
<gene>
    <name evidence="2" type="ORF">Adt_45092</name>
</gene>
<comment type="caution">
    <text evidence="2">The sequence shown here is derived from an EMBL/GenBank/DDBJ whole genome shotgun (WGS) entry which is preliminary data.</text>
</comment>
<organism evidence="2 3">
    <name type="scientific">Abeliophyllum distichum</name>
    <dbReference type="NCBI Taxonomy" id="126358"/>
    <lineage>
        <taxon>Eukaryota</taxon>
        <taxon>Viridiplantae</taxon>
        <taxon>Streptophyta</taxon>
        <taxon>Embryophyta</taxon>
        <taxon>Tracheophyta</taxon>
        <taxon>Spermatophyta</taxon>
        <taxon>Magnoliopsida</taxon>
        <taxon>eudicotyledons</taxon>
        <taxon>Gunneridae</taxon>
        <taxon>Pentapetalae</taxon>
        <taxon>asterids</taxon>
        <taxon>lamiids</taxon>
        <taxon>Lamiales</taxon>
        <taxon>Oleaceae</taxon>
        <taxon>Forsythieae</taxon>
        <taxon>Abeliophyllum</taxon>
    </lineage>
</organism>
<dbReference type="EMBL" id="JBFOLK010000014">
    <property type="protein sequence ID" value="KAL2461672.1"/>
    <property type="molecule type" value="Genomic_DNA"/>
</dbReference>
<evidence type="ECO:0000256" key="1">
    <source>
        <dbReference type="SAM" id="MobiDB-lite"/>
    </source>
</evidence>
<protein>
    <submittedName>
        <fullName evidence="2">Uncharacterized protein</fullName>
    </submittedName>
</protein>